<dbReference type="PROSITE" id="PS51419">
    <property type="entry name" value="RAB"/>
    <property type="match status" value="1"/>
</dbReference>
<dbReference type="GO" id="GO:0005525">
    <property type="term" value="F:GTP binding"/>
    <property type="evidence" value="ECO:0007669"/>
    <property type="project" value="UniProtKB-KW"/>
</dbReference>
<dbReference type="NCBIfam" id="TIGR00231">
    <property type="entry name" value="small_GTP"/>
    <property type="match status" value="1"/>
</dbReference>
<dbReference type="SMART" id="SM00173">
    <property type="entry name" value="RAS"/>
    <property type="match status" value="1"/>
</dbReference>
<dbReference type="InterPro" id="IPR027417">
    <property type="entry name" value="P-loop_NTPase"/>
</dbReference>
<dbReference type="SUPFAM" id="SSF52540">
    <property type="entry name" value="P-loop containing nucleoside triphosphate hydrolases"/>
    <property type="match status" value="1"/>
</dbReference>
<keyword evidence="4" id="KW-0449">Lipoprotein</keyword>
<dbReference type="AlphaFoldDB" id="A0AAU9IAW4"/>
<evidence type="ECO:0000313" key="6">
    <source>
        <dbReference type="Proteomes" id="UP001162131"/>
    </source>
</evidence>
<dbReference type="FunFam" id="3.40.50.300:FF:001129">
    <property type="entry name" value="ras-related protein Rab-44 isoform X2"/>
    <property type="match status" value="1"/>
</dbReference>
<dbReference type="PRINTS" id="PR00449">
    <property type="entry name" value="RASTRNSFRMNG"/>
</dbReference>
<dbReference type="SMART" id="SM00176">
    <property type="entry name" value="RAN"/>
    <property type="match status" value="1"/>
</dbReference>
<dbReference type="PROSITE" id="PS51421">
    <property type="entry name" value="RAS"/>
    <property type="match status" value="1"/>
</dbReference>
<dbReference type="Pfam" id="PF00071">
    <property type="entry name" value="Ras"/>
    <property type="match status" value="1"/>
</dbReference>
<dbReference type="InterPro" id="IPR005225">
    <property type="entry name" value="Small_GTP-bd"/>
</dbReference>
<sequence>MVSTEGEVNFSFKLVILGDSGVGKTNLLQRFTKNIFSLATRSSMGFNNDYKTLDIEGKTVRAEIWDTPGQDRYRAMLNPFYRGAVGALLVYDLTNAETFTNLQKWMKEIKNYGESIETVLLIGNKSDKEEERNVKQSDAMAFAQKNGIAYIETSALNANNVDKAFEIILTNLVKNKTSNIPAPAPPKLDVEGKSKKIGNEEHRQFDDTVRKTCSCSLL</sequence>
<dbReference type="Proteomes" id="UP001162131">
    <property type="component" value="Unassembled WGS sequence"/>
</dbReference>
<keyword evidence="3" id="KW-0342">GTP-binding</keyword>
<dbReference type="InterPro" id="IPR050209">
    <property type="entry name" value="Rab_GTPases_membrane_traffic"/>
</dbReference>
<comment type="similarity">
    <text evidence="1">Belongs to the small GTPase superfamily. Rab family.</text>
</comment>
<dbReference type="GO" id="GO:0003924">
    <property type="term" value="F:GTPase activity"/>
    <property type="evidence" value="ECO:0007669"/>
    <property type="project" value="InterPro"/>
</dbReference>
<dbReference type="SMART" id="SM00174">
    <property type="entry name" value="RHO"/>
    <property type="match status" value="1"/>
</dbReference>
<dbReference type="PANTHER" id="PTHR47979">
    <property type="entry name" value="DRAB11-RELATED"/>
    <property type="match status" value="1"/>
</dbReference>
<dbReference type="EMBL" id="CAJZBQ010000002">
    <property type="protein sequence ID" value="CAG9310662.1"/>
    <property type="molecule type" value="Genomic_DNA"/>
</dbReference>
<evidence type="ECO:0000256" key="2">
    <source>
        <dbReference type="ARBA" id="ARBA00022741"/>
    </source>
</evidence>
<evidence type="ECO:0000256" key="4">
    <source>
        <dbReference type="ARBA" id="ARBA00023288"/>
    </source>
</evidence>
<accession>A0AAU9IAW4</accession>
<evidence type="ECO:0000256" key="1">
    <source>
        <dbReference type="ARBA" id="ARBA00006270"/>
    </source>
</evidence>
<dbReference type="Gene3D" id="3.40.50.300">
    <property type="entry name" value="P-loop containing nucleotide triphosphate hydrolases"/>
    <property type="match status" value="1"/>
</dbReference>
<reference evidence="5" key="1">
    <citation type="submission" date="2021-09" db="EMBL/GenBank/DDBJ databases">
        <authorList>
            <consortium name="AG Swart"/>
            <person name="Singh M."/>
            <person name="Singh A."/>
            <person name="Seah K."/>
            <person name="Emmerich C."/>
        </authorList>
    </citation>
    <scope>NUCLEOTIDE SEQUENCE</scope>
    <source>
        <strain evidence="5">ATCC30299</strain>
    </source>
</reference>
<comment type="caution">
    <text evidence="5">The sequence shown here is derived from an EMBL/GenBank/DDBJ whole genome shotgun (WGS) entry which is preliminary data.</text>
</comment>
<keyword evidence="6" id="KW-1185">Reference proteome</keyword>
<protein>
    <submittedName>
        <fullName evidence="5">Uncharacterized protein</fullName>
    </submittedName>
</protein>
<organism evidence="5 6">
    <name type="scientific">Blepharisma stoltei</name>
    <dbReference type="NCBI Taxonomy" id="1481888"/>
    <lineage>
        <taxon>Eukaryota</taxon>
        <taxon>Sar</taxon>
        <taxon>Alveolata</taxon>
        <taxon>Ciliophora</taxon>
        <taxon>Postciliodesmatophora</taxon>
        <taxon>Heterotrichea</taxon>
        <taxon>Heterotrichida</taxon>
        <taxon>Blepharismidae</taxon>
        <taxon>Blepharisma</taxon>
    </lineage>
</organism>
<evidence type="ECO:0000256" key="3">
    <source>
        <dbReference type="ARBA" id="ARBA00023134"/>
    </source>
</evidence>
<gene>
    <name evidence="5" type="ORF">BSTOLATCC_MIC1504</name>
</gene>
<evidence type="ECO:0000313" key="5">
    <source>
        <dbReference type="EMBL" id="CAG9310662.1"/>
    </source>
</evidence>
<dbReference type="SMART" id="SM00175">
    <property type="entry name" value="RAB"/>
    <property type="match status" value="1"/>
</dbReference>
<proteinExistence type="inferred from homology"/>
<name>A0AAU9IAW4_9CILI</name>
<keyword evidence="2" id="KW-0547">Nucleotide-binding</keyword>
<dbReference type="InterPro" id="IPR001806">
    <property type="entry name" value="Small_GTPase"/>
</dbReference>